<dbReference type="EMBL" id="FOJW01000004">
    <property type="protein sequence ID" value="SFA95456.1"/>
    <property type="molecule type" value="Genomic_DNA"/>
</dbReference>
<dbReference type="AlphaFoldDB" id="A0A1I0X4Z9"/>
<evidence type="ECO:0000313" key="2">
    <source>
        <dbReference type="Proteomes" id="UP000198642"/>
    </source>
</evidence>
<protein>
    <submittedName>
        <fullName evidence="1">Uncharacterized protein</fullName>
    </submittedName>
</protein>
<keyword evidence="2" id="KW-1185">Reference proteome</keyword>
<sequence length="66" mass="7820">MLKTALTVLTIPLVIIHLTFIIFGDQLESTGNEFRFNQLDWFDHLRHTDLCYVSYVCQKWSIHCFS</sequence>
<gene>
    <name evidence="1" type="ORF">SAMN04488072_104124</name>
</gene>
<name>A0A1I0X4Z9_9BACI</name>
<dbReference type="Proteomes" id="UP000198642">
    <property type="component" value="Unassembled WGS sequence"/>
</dbReference>
<accession>A0A1I0X4Z9</accession>
<proteinExistence type="predicted"/>
<evidence type="ECO:0000313" key="1">
    <source>
        <dbReference type="EMBL" id="SFA95456.1"/>
    </source>
</evidence>
<dbReference type="STRING" id="237679.SAMN04488072_104124"/>
<reference evidence="1 2" key="1">
    <citation type="submission" date="2016-10" db="EMBL/GenBank/DDBJ databases">
        <authorList>
            <person name="de Groot N.N."/>
        </authorList>
    </citation>
    <scope>NUCLEOTIDE SEQUENCE [LARGE SCALE GENOMIC DNA]</scope>
    <source>
        <strain evidence="1 2">CGMCC 1.3702</strain>
    </source>
</reference>
<organism evidence="1 2">
    <name type="scientific">Lentibacillus halodurans</name>
    <dbReference type="NCBI Taxonomy" id="237679"/>
    <lineage>
        <taxon>Bacteria</taxon>
        <taxon>Bacillati</taxon>
        <taxon>Bacillota</taxon>
        <taxon>Bacilli</taxon>
        <taxon>Bacillales</taxon>
        <taxon>Bacillaceae</taxon>
        <taxon>Lentibacillus</taxon>
    </lineage>
</organism>